<evidence type="ECO:0000313" key="9">
    <source>
        <dbReference type="EMBL" id="ACZ18793.1"/>
    </source>
</evidence>
<organism evidence="9 10">
    <name type="scientific">Thermanaerovibrio acidaminovorans (strain ATCC 49978 / DSM 6589 / Su883)</name>
    <name type="common">Selenomonas acidaminovorans</name>
    <dbReference type="NCBI Taxonomy" id="525903"/>
    <lineage>
        <taxon>Bacteria</taxon>
        <taxon>Thermotogati</taxon>
        <taxon>Synergistota</taxon>
        <taxon>Synergistia</taxon>
        <taxon>Synergistales</taxon>
        <taxon>Synergistaceae</taxon>
        <taxon>Thermanaerovibrio</taxon>
    </lineage>
</organism>
<sequence>MGRYLRYASLAGFLGFMTYVAYRHQVVGGGPSGVPPVDALCPFGGLESLYSYLKHGTFLRRVAMSSLLLFGTVAASTLLLGRTFCGWICPLGALGEAAGALGRRLGFKVDQRRIPHTARHVKLLILGVVLAGSWATGTLVFRPYDPWVAWAHLGGGLDEIAANPWGFAVLALLVILAGMGISRFFCRYLCPLGGGLWILQKLSLTRVERHPDRCVNCGACDRACPMGITVSTAGRLSNGDCISCGECVESCPAKGALDFRALGRKLSPLAVGIIGLGLFLGAYGVAKVSGGWRTFSPTSLEAKADPAEGIFGWMTVEEAASKVALPVEEFMNAAGISPDSPRDVPLKRMEGVDDEAVKAKVGAYLKARETSRDAKAPNPEEIKGSQTLAEVAEIYRLKPEEILETAGWPVEMAKEAENPLKEMAARVGSEVSAIRAAVRKLKSR</sequence>
<evidence type="ECO:0000256" key="3">
    <source>
        <dbReference type="ARBA" id="ARBA00022723"/>
    </source>
</evidence>
<feature type="domain" description="4Fe-4S ferredoxin-type" evidence="8">
    <location>
        <begin position="235"/>
        <end position="262"/>
    </location>
</feature>
<keyword evidence="3" id="KW-0479">Metal-binding</keyword>
<dbReference type="SUPFAM" id="SSF54862">
    <property type="entry name" value="4Fe-4S ferredoxins"/>
    <property type="match status" value="1"/>
</dbReference>
<feature type="transmembrane region" description="Helical" evidence="7">
    <location>
        <begin position="164"/>
        <end position="186"/>
    </location>
</feature>
<dbReference type="EnsemblBacteria" id="ACZ18793">
    <property type="protein sequence ID" value="ACZ18793"/>
    <property type="gene ID" value="Taci_0557"/>
</dbReference>
<dbReference type="eggNOG" id="COG0348">
    <property type="taxonomic scope" value="Bacteria"/>
</dbReference>
<dbReference type="InterPro" id="IPR052378">
    <property type="entry name" value="NosR_regulator"/>
</dbReference>
<dbReference type="GO" id="GO:0051536">
    <property type="term" value="F:iron-sulfur cluster binding"/>
    <property type="evidence" value="ECO:0007669"/>
    <property type="project" value="UniProtKB-KW"/>
</dbReference>
<dbReference type="Pfam" id="PF12801">
    <property type="entry name" value="Fer4_5"/>
    <property type="match status" value="2"/>
</dbReference>
<dbReference type="PANTHER" id="PTHR30224">
    <property type="entry name" value="ELECTRON TRANSPORT PROTEIN"/>
    <property type="match status" value="1"/>
</dbReference>
<feature type="transmembrane region" description="Helical" evidence="7">
    <location>
        <begin position="123"/>
        <end position="144"/>
    </location>
</feature>
<dbReference type="Proteomes" id="UP000002030">
    <property type="component" value="Chromosome"/>
</dbReference>
<evidence type="ECO:0000256" key="4">
    <source>
        <dbReference type="ARBA" id="ARBA00023004"/>
    </source>
</evidence>
<keyword evidence="7" id="KW-0812">Transmembrane</keyword>
<dbReference type="GO" id="GO:0046872">
    <property type="term" value="F:metal ion binding"/>
    <property type="evidence" value="ECO:0007669"/>
    <property type="project" value="UniProtKB-KW"/>
</dbReference>
<dbReference type="PATRIC" id="fig|525903.6.peg.563"/>
<dbReference type="AlphaFoldDB" id="D1B940"/>
<evidence type="ECO:0000256" key="7">
    <source>
        <dbReference type="SAM" id="Phobius"/>
    </source>
</evidence>
<keyword evidence="10" id="KW-1185">Reference proteome</keyword>
<keyword evidence="4" id="KW-0408">Iron</keyword>
<dbReference type="OrthoDB" id="9806398at2"/>
<evidence type="ECO:0000256" key="5">
    <source>
        <dbReference type="ARBA" id="ARBA00023014"/>
    </source>
</evidence>
<evidence type="ECO:0000259" key="8">
    <source>
        <dbReference type="PROSITE" id="PS51379"/>
    </source>
</evidence>
<dbReference type="GO" id="GO:0005886">
    <property type="term" value="C:plasma membrane"/>
    <property type="evidence" value="ECO:0007669"/>
    <property type="project" value="UniProtKB-SubCell"/>
</dbReference>
<proteinExistence type="predicted"/>
<dbReference type="InterPro" id="IPR017900">
    <property type="entry name" value="4Fe4S_Fe_S_CS"/>
</dbReference>
<evidence type="ECO:0000256" key="6">
    <source>
        <dbReference type="ARBA" id="ARBA00023136"/>
    </source>
</evidence>
<keyword evidence="6 7" id="KW-0472">Membrane</keyword>
<dbReference type="PANTHER" id="PTHR30224:SF4">
    <property type="entry name" value="ELECTRON TRANSPORT PROTEIN YCCM-RELATED"/>
    <property type="match status" value="1"/>
</dbReference>
<feature type="transmembrane region" description="Helical" evidence="7">
    <location>
        <begin position="266"/>
        <end position="286"/>
    </location>
</feature>
<keyword evidence="5" id="KW-0411">Iron-sulfur</keyword>
<keyword evidence="2" id="KW-1003">Cell membrane</keyword>
<evidence type="ECO:0000256" key="2">
    <source>
        <dbReference type="ARBA" id="ARBA00022475"/>
    </source>
</evidence>
<gene>
    <name evidence="9" type="ordered locus">Taci_0557</name>
</gene>
<keyword evidence="7" id="KW-1133">Transmembrane helix</keyword>
<reference evidence="9 10" key="1">
    <citation type="journal article" date="2009" name="Stand. Genomic Sci.">
        <title>Complete genome sequence of Thermanaerovibrio acidaminovorans type strain (Su883).</title>
        <authorList>
            <person name="Chovatia M."/>
            <person name="Sikorski J."/>
            <person name="Schroder M."/>
            <person name="Lapidus A."/>
            <person name="Nolan M."/>
            <person name="Tice H."/>
            <person name="Glavina Del Rio T."/>
            <person name="Copeland A."/>
            <person name="Cheng J.F."/>
            <person name="Lucas S."/>
            <person name="Chen F."/>
            <person name="Bruce D."/>
            <person name="Goodwin L."/>
            <person name="Pitluck S."/>
            <person name="Ivanova N."/>
            <person name="Mavromatis K."/>
            <person name="Ovchinnikova G."/>
            <person name="Pati A."/>
            <person name="Chen A."/>
            <person name="Palaniappan K."/>
            <person name="Land M."/>
            <person name="Hauser L."/>
            <person name="Chang Y.J."/>
            <person name="Jeffries C.D."/>
            <person name="Chain P."/>
            <person name="Saunders E."/>
            <person name="Detter J.C."/>
            <person name="Brettin T."/>
            <person name="Rohde M."/>
            <person name="Goker M."/>
            <person name="Spring S."/>
            <person name="Bristow J."/>
            <person name="Markowitz V."/>
            <person name="Hugenholtz P."/>
            <person name="Kyrpides N.C."/>
            <person name="Klenk H.P."/>
            <person name="Eisen J.A."/>
        </authorList>
    </citation>
    <scope>NUCLEOTIDE SEQUENCE [LARGE SCALE GENOMIC DNA]</scope>
    <source>
        <strain evidence="10">ATCC 49978 / DSM 6589 / Su883</strain>
    </source>
</reference>
<dbReference type="InterPro" id="IPR017896">
    <property type="entry name" value="4Fe4S_Fe-S-bd"/>
</dbReference>
<dbReference type="KEGG" id="tai:Taci_0557"/>
<accession>D1B940</accession>
<comment type="subcellular location">
    <subcellularLocation>
        <location evidence="1">Cell membrane</location>
    </subcellularLocation>
</comment>
<dbReference type="Pfam" id="PF13237">
    <property type="entry name" value="Fer4_10"/>
    <property type="match status" value="1"/>
</dbReference>
<dbReference type="STRING" id="525903.Taci_0557"/>
<dbReference type="PROSITE" id="PS51379">
    <property type="entry name" value="4FE4S_FER_2"/>
    <property type="match status" value="2"/>
</dbReference>
<evidence type="ECO:0000256" key="1">
    <source>
        <dbReference type="ARBA" id="ARBA00004236"/>
    </source>
</evidence>
<dbReference type="HOGENOM" id="CLU_033147_4_0_0"/>
<protein>
    <submittedName>
        <fullName evidence="9">4Fe-4S ferredoxin iron-sulfur binding domain protein</fullName>
    </submittedName>
</protein>
<feature type="domain" description="4Fe-4S ferredoxin-type" evidence="8">
    <location>
        <begin position="205"/>
        <end position="234"/>
    </location>
</feature>
<name>D1B940_THEAS</name>
<dbReference type="PROSITE" id="PS00198">
    <property type="entry name" value="4FE4S_FER_1"/>
    <property type="match status" value="2"/>
</dbReference>
<feature type="transmembrane region" description="Helical" evidence="7">
    <location>
        <begin position="58"/>
        <end position="78"/>
    </location>
</feature>
<dbReference type="Gene3D" id="3.30.70.20">
    <property type="match status" value="1"/>
</dbReference>
<evidence type="ECO:0000313" key="10">
    <source>
        <dbReference type="Proteomes" id="UP000002030"/>
    </source>
</evidence>
<dbReference type="EMBL" id="CP001818">
    <property type="protein sequence ID" value="ACZ18793.1"/>
    <property type="molecule type" value="Genomic_DNA"/>
</dbReference>